<dbReference type="Proteomes" id="UP000324907">
    <property type="component" value="Unassembled WGS sequence"/>
</dbReference>
<dbReference type="SUPFAM" id="SSF48371">
    <property type="entry name" value="ARM repeat"/>
    <property type="match status" value="1"/>
</dbReference>
<comment type="caution">
    <text evidence="2">The sequence shown here is derived from an EMBL/GenBank/DDBJ whole genome shotgun (WGS) entry which is preliminary data.</text>
</comment>
<dbReference type="GO" id="GO:0006606">
    <property type="term" value="P:protein import into nucleus"/>
    <property type="evidence" value="ECO:0007669"/>
    <property type="project" value="TreeGrafter"/>
</dbReference>
<protein>
    <submittedName>
        <fullName evidence="2">Uncharacterized protein</fullName>
    </submittedName>
</protein>
<evidence type="ECO:0000313" key="3">
    <source>
        <dbReference type="Proteomes" id="UP000324907"/>
    </source>
</evidence>
<gene>
    <name evidence="2" type="ORF">FNF28_07673</name>
</gene>
<dbReference type="EMBL" id="VLTL01000309">
    <property type="protein sequence ID" value="KAA0146443.1"/>
    <property type="molecule type" value="Genomic_DNA"/>
</dbReference>
<dbReference type="PANTHER" id="PTHR12363">
    <property type="entry name" value="TRANSPORTIN 3 AND IMPORTIN 13"/>
    <property type="match status" value="1"/>
</dbReference>
<evidence type="ECO:0000313" key="2">
    <source>
        <dbReference type="EMBL" id="KAA0146443.1"/>
    </source>
</evidence>
<dbReference type="AlphaFoldDB" id="A0A5A8C0B8"/>
<proteinExistence type="predicted"/>
<dbReference type="PANTHER" id="PTHR12363:SF54">
    <property type="entry name" value="NUCLEAR TRANSPORT RECEPTOR"/>
    <property type="match status" value="1"/>
</dbReference>
<accession>A0A5A8C0B8</accession>
<dbReference type="InterPro" id="IPR051345">
    <property type="entry name" value="Importin_beta-like_NTR"/>
</dbReference>
<feature type="compositionally biased region" description="Low complexity" evidence="1">
    <location>
        <begin position="811"/>
        <end position="823"/>
    </location>
</feature>
<feature type="region of interest" description="Disordered" evidence="1">
    <location>
        <begin position="762"/>
        <end position="835"/>
    </location>
</feature>
<evidence type="ECO:0000256" key="1">
    <source>
        <dbReference type="SAM" id="MobiDB-lite"/>
    </source>
</evidence>
<organism evidence="2 3">
    <name type="scientific">Cafeteria roenbergensis</name>
    <name type="common">Marine flagellate</name>
    <dbReference type="NCBI Taxonomy" id="33653"/>
    <lineage>
        <taxon>Eukaryota</taxon>
        <taxon>Sar</taxon>
        <taxon>Stramenopiles</taxon>
        <taxon>Bigyra</taxon>
        <taxon>Opalozoa</taxon>
        <taxon>Bicosoecida</taxon>
        <taxon>Cafeteriaceae</taxon>
        <taxon>Cafeteria</taxon>
    </lineage>
</organism>
<sequence length="1083" mass="108300">MEAARAAFASAATDPRASSAWINAAIGVPSFWDVSTSLVTDPEHGERASAAILAMSRRAWRSYPATARHDRCARSQLLAVGGFIDLATGLGTGSAGHSGSAGGAAHPAAALVGVELIAGLATECLSRPHVHRAAVEGAVASRLPAVLATLEVGMAPHASSAALAFGAGSQPGLPAVGADASLALDALSAMALRPVTLASLTASGPSLLHRCAAALATTSAGVARAAGLALSDLASGSRDSSAATIAALDGLCAIVGSFRPRLLATMAAADADQYGSDAHLAKTLCMAASAAVTARLALPGVPGSARSIDPALHLLRSAMDSSCPAVLHSACEAWPAVAALPTSDREALLPGGGLTSILPALLRGCSLPETAAAWDEEETSAFNEFREQAGSAALQAVYTSSPAHFFASLGATLEMAPEAGWQTAEAVVFAARTVAMEAKPRLRGLASAVGKPRPSGSGDLVAELSAELEGTTAFLDAVFRAIAARSALMTAAPALVGSCCRLVASYAAWLCKRHDLVCGVSHFAITALQDPTSRSAAGAALSTLSFRAAGCLAACADPPIARLLVGGLEGTLSTCLGATLDGAAGLQLMEELVATSVRLCAALPADQMSAARLALGPVVTRLEAGASLGPLAVSRLVSLAGTAVRFAPREPKKGYGGRAADAAGSGGAAGAAGAAGSGDDCVTAASLAAWIWPGVASATASVQAAAGSDVDAMEDVSAAVGDAIGTIVCPFCGDHVRGDLNRHANACVDRLLGIDRAPDRARPAAAVGRRLRGAPGDDGTRPGGGPAGGGGTMITEILELPPFAPNHGRSRSSSPSSRTPRGRAQVSVSPDTPSYRRSWPGAVLYLQLAGAYGIPSLDVRPERVSAVLQAEGTRMIMGRAVKAQDPAVDSSGWDTFTFRRTAGPLRRPGGDPDCALLRAAQPVPDLDSVAPDKTQPLLAALASAEATARAAIDEVLAMDAVAIPPDPARGPASEISALLGFTLGDGSSRGMGFATRPSDGGLARRAAIAATRAAGTASWLGGAGDAGASGGFNLAWPASDAAFTFHQYFAADRVSVLLEKAPSVTGMPSPGLVGEASMRPAAV</sequence>
<feature type="compositionally biased region" description="Gly residues" evidence="1">
    <location>
        <begin position="781"/>
        <end position="792"/>
    </location>
</feature>
<dbReference type="Gene3D" id="1.25.10.10">
    <property type="entry name" value="Leucine-rich Repeat Variant"/>
    <property type="match status" value="1"/>
</dbReference>
<dbReference type="GO" id="GO:0005737">
    <property type="term" value="C:cytoplasm"/>
    <property type="evidence" value="ECO:0007669"/>
    <property type="project" value="TreeGrafter"/>
</dbReference>
<reference evidence="2 3" key="1">
    <citation type="submission" date="2019-07" db="EMBL/GenBank/DDBJ databases">
        <title>Genomes of Cafeteria roenbergensis.</title>
        <authorList>
            <person name="Fischer M.G."/>
            <person name="Hackl T."/>
            <person name="Roman M."/>
        </authorList>
    </citation>
    <scope>NUCLEOTIDE SEQUENCE [LARGE SCALE GENOMIC DNA]</scope>
    <source>
        <strain evidence="2 3">RCC970-E3</strain>
    </source>
</reference>
<dbReference type="InterPro" id="IPR016024">
    <property type="entry name" value="ARM-type_fold"/>
</dbReference>
<name>A0A5A8C0B8_CAFRO</name>
<dbReference type="InterPro" id="IPR011989">
    <property type="entry name" value="ARM-like"/>
</dbReference>